<evidence type="ECO:0000313" key="7">
    <source>
        <dbReference type="EMBL" id="KIL44559.1"/>
    </source>
</evidence>
<evidence type="ECO:0000256" key="4">
    <source>
        <dbReference type="ARBA" id="ARBA00022801"/>
    </source>
</evidence>
<gene>
    <name evidence="7" type="ORF">KP78_35230</name>
</gene>
<proteinExistence type="inferred from homology"/>
<protein>
    <recommendedName>
        <fullName evidence="6">dTTP/UTP pyrophosphatase</fullName>
        <shortName evidence="6">dTTPase/UTPase</shortName>
        <ecNumber evidence="6">3.6.1.9</ecNumber>
    </recommendedName>
    <alternativeName>
        <fullName evidence="6">Nucleoside triphosphate pyrophosphatase</fullName>
    </alternativeName>
    <alternativeName>
        <fullName evidence="6">Nucleotide pyrophosphatase</fullName>
        <shortName evidence="6">Nucleotide PPase</shortName>
    </alternativeName>
</protein>
<organism evidence="7 8">
    <name type="scientific">Jeotgalibacillus soli</name>
    <dbReference type="NCBI Taxonomy" id="889306"/>
    <lineage>
        <taxon>Bacteria</taxon>
        <taxon>Bacillati</taxon>
        <taxon>Bacillota</taxon>
        <taxon>Bacilli</taxon>
        <taxon>Bacillales</taxon>
        <taxon>Caryophanaceae</taxon>
        <taxon>Jeotgalibacillus</taxon>
    </lineage>
</organism>
<comment type="catalytic activity">
    <reaction evidence="6">
        <text>UTP + H2O = UMP + diphosphate + H(+)</text>
        <dbReference type="Rhea" id="RHEA:29395"/>
        <dbReference type="ChEBI" id="CHEBI:15377"/>
        <dbReference type="ChEBI" id="CHEBI:15378"/>
        <dbReference type="ChEBI" id="CHEBI:33019"/>
        <dbReference type="ChEBI" id="CHEBI:46398"/>
        <dbReference type="ChEBI" id="CHEBI:57865"/>
        <dbReference type="EC" id="3.6.1.9"/>
    </reaction>
</comment>
<dbReference type="GO" id="GO:0036221">
    <property type="term" value="F:UTP diphosphatase activity"/>
    <property type="evidence" value="ECO:0007669"/>
    <property type="project" value="RHEA"/>
</dbReference>
<dbReference type="FunFam" id="3.90.950.10:FF:000005">
    <property type="entry name" value="7-methyl-GTP pyrophosphatase"/>
    <property type="match status" value="1"/>
</dbReference>
<comment type="function">
    <text evidence="6">Nucleoside triphosphate pyrophosphatase that hydrolyzes dTTP and UTP. May have a dual role in cell division arrest and in preventing the incorporation of modified nucleotides into cellular nucleic acids.</text>
</comment>
<sequence>MTDIVLASASPRRRELLSYLEIPFIVHPSSFEENFSKDEQPEVAVTRLALAKAKDVAVLYPDKIVIGCDTIVVANSILGKPKDTEEAAEMLRRLSGQTHAVYTGVALVKGERKHCFYERVDVTFWSLTEEQIQHYIASGDPFDKAGSYGIQTGGALFVKKIDGDYYAVVGLPISRLARELKQFQSL</sequence>
<dbReference type="Proteomes" id="UP000031938">
    <property type="component" value="Unassembled WGS sequence"/>
</dbReference>
<evidence type="ECO:0000256" key="3">
    <source>
        <dbReference type="ARBA" id="ARBA00022490"/>
    </source>
</evidence>
<feature type="active site" description="Proton acceptor" evidence="6">
    <location>
        <position position="69"/>
    </location>
</feature>
<evidence type="ECO:0000313" key="8">
    <source>
        <dbReference type="Proteomes" id="UP000031938"/>
    </source>
</evidence>
<dbReference type="InterPro" id="IPR029001">
    <property type="entry name" value="ITPase-like_fam"/>
</dbReference>
<comment type="similarity">
    <text evidence="6">Belongs to the Maf family. YhdE subfamily.</text>
</comment>
<evidence type="ECO:0000256" key="5">
    <source>
        <dbReference type="ARBA" id="ARBA00023080"/>
    </source>
</evidence>
<dbReference type="STRING" id="889306.KP78_35230"/>
<dbReference type="GO" id="GO:0005737">
    <property type="term" value="C:cytoplasm"/>
    <property type="evidence" value="ECO:0007669"/>
    <property type="project" value="UniProtKB-SubCell"/>
</dbReference>
<comment type="subcellular location">
    <subcellularLocation>
        <location evidence="2 6">Cytoplasm</location>
    </subcellularLocation>
</comment>
<dbReference type="AlphaFoldDB" id="A0A0C2RS41"/>
<evidence type="ECO:0000256" key="2">
    <source>
        <dbReference type="ARBA" id="ARBA00004496"/>
    </source>
</evidence>
<dbReference type="PATRIC" id="fig|889306.3.peg.3540"/>
<comment type="catalytic activity">
    <reaction evidence="6">
        <text>dTTP + H2O = dTMP + diphosphate + H(+)</text>
        <dbReference type="Rhea" id="RHEA:28534"/>
        <dbReference type="ChEBI" id="CHEBI:15377"/>
        <dbReference type="ChEBI" id="CHEBI:15378"/>
        <dbReference type="ChEBI" id="CHEBI:33019"/>
        <dbReference type="ChEBI" id="CHEBI:37568"/>
        <dbReference type="ChEBI" id="CHEBI:63528"/>
        <dbReference type="EC" id="3.6.1.9"/>
    </reaction>
</comment>
<feature type="site" description="Important for substrate specificity" evidence="6">
    <location>
        <position position="70"/>
    </location>
</feature>
<comment type="cofactor">
    <cofactor evidence="1 6">
        <name>a divalent metal cation</name>
        <dbReference type="ChEBI" id="CHEBI:60240"/>
    </cofactor>
</comment>
<dbReference type="PANTHER" id="PTHR43213">
    <property type="entry name" value="BIFUNCTIONAL DTTP/UTP PYROPHOSPHATASE/METHYLTRANSFERASE PROTEIN-RELATED"/>
    <property type="match status" value="1"/>
</dbReference>
<keyword evidence="8" id="KW-1185">Reference proteome</keyword>
<feature type="site" description="Important for substrate specificity" evidence="6">
    <location>
        <position position="12"/>
    </location>
</feature>
<reference evidence="7 8" key="1">
    <citation type="submission" date="2015-01" db="EMBL/GenBank/DDBJ databases">
        <title>Genome sequencing of Jeotgalibacillus soli.</title>
        <authorList>
            <person name="Goh K.M."/>
            <person name="Chan K.-G."/>
            <person name="Yaakop A.S."/>
            <person name="Ee R."/>
            <person name="Gan H.M."/>
            <person name="Chan C.S."/>
        </authorList>
    </citation>
    <scope>NUCLEOTIDE SEQUENCE [LARGE SCALE GENOMIC DNA]</scope>
    <source>
        <strain evidence="7 8">P9</strain>
    </source>
</reference>
<keyword evidence="4 6" id="KW-0378">Hydrolase</keyword>
<keyword evidence="3 6" id="KW-0963">Cytoplasm</keyword>
<keyword evidence="5 6" id="KW-0546">Nucleotide metabolism</keyword>
<dbReference type="HAMAP" id="MF_00528">
    <property type="entry name" value="Maf"/>
    <property type="match status" value="1"/>
</dbReference>
<comment type="caution">
    <text evidence="7">The sequence shown here is derived from an EMBL/GenBank/DDBJ whole genome shotgun (WGS) entry which is preliminary data.</text>
</comment>
<name>A0A0C2RS41_9BACL</name>
<feature type="site" description="Important for substrate specificity" evidence="6">
    <location>
        <position position="151"/>
    </location>
</feature>
<dbReference type="Pfam" id="PF02545">
    <property type="entry name" value="Maf"/>
    <property type="match status" value="1"/>
</dbReference>
<evidence type="ECO:0000256" key="1">
    <source>
        <dbReference type="ARBA" id="ARBA00001968"/>
    </source>
</evidence>
<dbReference type="EC" id="3.6.1.9" evidence="6"/>
<dbReference type="PANTHER" id="PTHR43213:SF5">
    <property type="entry name" value="BIFUNCTIONAL DTTP_UTP PYROPHOSPHATASE_METHYLTRANSFERASE PROTEIN-RELATED"/>
    <property type="match status" value="1"/>
</dbReference>
<evidence type="ECO:0000256" key="6">
    <source>
        <dbReference type="HAMAP-Rule" id="MF_00528"/>
    </source>
</evidence>
<dbReference type="OrthoDB" id="9807767at2"/>
<accession>A0A0C2RS41</accession>
<dbReference type="Gene3D" id="3.90.950.10">
    <property type="match status" value="1"/>
</dbReference>
<dbReference type="NCBIfam" id="TIGR00172">
    <property type="entry name" value="maf"/>
    <property type="match status" value="1"/>
</dbReference>
<dbReference type="RefSeq" id="WP_041090451.1">
    <property type="nucleotide sequence ID" value="NZ_JXRP01000019.1"/>
</dbReference>
<dbReference type="GO" id="GO:0036218">
    <property type="term" value="F:dTTP diphosphatase activity"/>
    <property type="evidence" value="ECO:0007669"/>
    <property type="project" value="RHEA"/>
</dbReference>
<dbReference type="PIRSF" id="PIRSF006305">
    <property type="entry name" value="Maf"/>
    <property type="match status" value="1"/>
</dbReference>
<comment type="caution">
    <text evidence="6">Lacks conserved residue(s) required for the propagation of feature annotation.</text>
</comment>
<dbReference type="EMBL" id="JXRP01000019">
    <property type="protein sequence ID" value="KIL44559.1"/>
    <property type="molecule type" value="Genomic_DNA"/>
</dbReference>
<dbReference type="CDD" id="cd00555">
    <property type="entry name" value="Maf"/>
    <property type="match status" value="1"/>
</dbReference>
<dbReference type="GO" id="GO:0009117">
    <property type="term" value="P:nucleotide metabolic process"/>
    <property type="evidence" value="ECO:0007669"/>
    <property type="project" value="UniProtKB-KW"/>
</dbReference>
<dbReference type="SUPFAM" id="SSF52972">
    <property type="entry name" value="ITPase-like"/>
    <property type="match status" value="1"/>
</dbReference>
<dbReference type="InterPro" id="IPR003697">
    <property type="entry name" value="Maf-like"/>
</dbReference>